<evidence type="ECO:0000259" key="3">
    <source>
        <dbReference type="PROSITE" id="PS50157"/>
    </source>
</evidence>
<evidence type="ECO:0000256" key="2">
    <source>
        <dbReference type="SAM" id="MobiDB-lite"/>
    </source>
</evidence>
<dbReference type="GO" id="GO:0008270">
    <property type="term" value="F:zinc ion binding"/>
    <property type="evidence" value="ECO:0007669"/>
    <property type="project" value="UniProtKB-KW"/>
</dbReference>
<reference evidence="4" key="1">
    <citation type="journal article" date="2020" name="Stud. Mycol.">
        <title>101 Dothideomycetes genomes: a test case for predicting lifestyles and emergence of pathogens.</title>
        <authorList>
            <person name="Haridas S."/>
            <person name="Albert R."/>
            <person name="Binder M."/>
            <person name="Bloem J."/>
            <person name="Labutti K."/>
            <person name="Salamov A."/>
            <person name="Andreopoulos B."/>
            <person name="Baker S."/>
            <person name="Barry K."/>
            <person name="Bills G."/>
            <person name="Bluhm B."/>
            <person name="Cannon C."/>
            <person name="Castanera R."/>
            <person name="Culley D."/>
            <person name="Daum C."/>
            <person name="Ezra D."/>
            <person name="Gonzalez J."/>
            <person name="Henrissat B."/>
            <person name="Kuo A."/>
            <person name="Liang C."/>
            <person name="Lipzen A."/>
            <person name="Lutzoni F."/>
            <person name="Magnuson J."/>
            <person name="Mondo S."/>
            <person name="Nolan M."/>
            <person name="Ohm R."/>
            <person name="Pangilinan J."/>
            <person name="Park H.-J."/>
            <person name="Ramirez L."/>
            <person name="Alfaro M."/>
            <person name="Sun H."/>
            <person name="Tritt A."/>
            <person name="Yoshinaga Y."/>
            <person name="Zwiers L.-H."/>
            <person name="Turgeon B."/>
            <person name="Goodwin S."/>
            <person name="Spatafora J."/>
            <person name="Crous P."/>
            <person name="Grigoriev I."/>
        </authorList>
    </citation>
    <scope>NUCLEOTIDE SEQUENCE</scope>
    <source>
        <strain evidence="4">CBS 122368</strain>
    </source>
</reference>
<sequence>MPPRNAPLPNAVNLFHCSICDKGYPRQVDYENHLRSYDHNHRQRLADMKKLTASNETERPSKGPLDMRSIPIEEAGKKTGLGPRFTKIGGGAAAAGGSRFKKVGVAVSGSAGNYDTKAATEPAKVDNANHVKTDSAKKVELGPLEKENKAPDTNAVPEQQAEPKKDEDILMSEADDRETVAWEPYDFTKPTGCPDHANCPGCKTSGFKYDEDGWLILDDA</sequence>
<keyword evidence="1" id="KW-0862">Zinc</keyword>
<dbReference type="PROSITE" id="PS50157">
    <property type="entry name" value="ZINC_FINGER_C2H2_2"/>
    <property type="match status" value="1"/>
</dbReference>
<keyword evidence="5" id="KW-1185">Reference proteome</keyword>
<dbReference type="RefSeq" id="XP_033679457.1">
    <property type="nucleotide sequence ID" value="XM_033833891.1"/>
</dbReference>
<evidence type="ECO:0000313" key="4">
    <source>
        <dbReference type="EMBL" id="KAF2244453.1"/>
    </source>
</evidence>
<accession>A0A6A6I3I1</accession>
<dbReference type="PANTHER" id="PTHR47251">
    <property type="entry name" value="FINGER DOMAIN PROTEIN, PUTATIVE (AFU_ORTHOLOGUE AFUA_3G04180)-RELATED"/>
    <property type="match status" value="1"/>
</dbReference>
<dbReference type="InterPro" id="IPR036236">
    <property type="entry name" value="Znf_C2H2_sf"/>
</dbReference>
<evidence type="ECO:0000256" key="1">
    <source>
        <dbReference type="PROSITE-ProRule" id="PRU00042"/>
    </source>
</evidence>
<dbReference type="EMBL" id="ML987203">
    <property type="protein sequence ID" value="KAF2244453.1"/>
    <property type="molecule type" value="Genomic_DNA"/>
</dbReference>
<dbReference type="InterPro" id="IPR013087">
    <property type="entry name" value="Znf_C2H2_type"/>
</dbReference>
<keyword evidence="1" id="KW-0863">Zinc-finger</keyword>
<organism evidence="4 5">
    <name type="scientific">Trematosphaeria pertusa</name>
    <dbReference type="NCBI Taxonomy" id="390896"/>
    <lineage>
        <taxon>Eukaryota</taxon>
        <taxon>Fungi</taxon>
        <taxon>Dikarya</taxon>
        <taxon>Ascomycota</taxon>
        <taxon>Pezizomycotina</taxon>
        <taxon>Dothideomycetes</taxon>
        <taxon>Pleosporomycetidae</taxon>
        <taxon>Pleosporales</taxon>
        <taxon>Massarineae</taxon>
        <taxon>Trematosphaeriaceae</taxon>
        <taxon>Trematosphaeria</taxon>
    </lineage>
</organism>
<dbReference type="OrthoDB" id="4822at2759"/>
<protein>
    <recommendedName>
        <fullName evidence="3">C2H2-type domain-containing protein</fullName>
    </recommendedName>
</protein>
<gene>
    <name evidence="4" type="ORF">BU26DRAFT_569435</name>
</gene>
<feature type="region of interest" description="Disordered" evidence="2">
    <location>
        <begin position="141"/>
        <end position="178"/>
    </location>
</feature>
<dbReference type="SUPFAM" id="SSF57667">
    <property type="entry name" value="beta-beta-alpha zinc fingers"/>
    <property type="match status" value="1"/>
</dbReference>
<dbReference type="GeneID" id="54587221"/>
<dbReference type="PANTHER" id="PTHR47251:SF1">
    <property type="entry name" value="FINGER DOMAIN PROTEIN, PUTATIVE (AFU_ORTHOLOGUE AFUA_3G04180)-RELATED"/>
    <property type="match status" value="1"/>
</dbReference>
<dbReference type="Proteomes" id="UP000800094">
    <property type="component" value="Unassembled WGS sequence"/>
</dbReference>
<feature type="compositionally biased region" description="Basic and acidic residues" evidence="2">
    <location>
        <begin position="141"/>
        <end position="150"/>
    </location>
</feature>
<keyword evidence="1" id="KW-0479">Metal-binding</keyword>
<dbReference type="PROSITE" id="PS00028">
    <property type="entry name" value="ZINC_FINGER_C2H2_1"/>
    <property type="match status" value="1"/>
</dbReference>
<dbReference type="Pfam" id="PF12874">
    <property type="entry name" value="zf-met"/>
    <property type="match status" value="1"/>
</dbReference>
<evidence type="ECO:0000313" key="5">
    <source>
        <dbReference type="Proteomes" id="UP000800094"/>
    </source>
</evidence>
<name>A0A6A6I3I1_9PLEO</name>
<dbReference type="AlphaFoldDB" id="A0A6A6I3I1"/>
<feature type="domain" description="C2H2-type" evidence="3">
    <location>
        <begin position="15"/>
        <end position="44"/>
    </location>
</feature>
<proteinExistence type="predicted"/>